<dbReference type="AlphaFoldDB" id="A0A1Q9LNX8"/>
<dbReference type="EMBL" id="MKQR01000009">
    <property type="protein sequence ID" value="OLR93742.1"/>
    <property type="molecule type" value="Genomic_DNA"/>
</dbReference>
<dbReference type="InterPro" id="IPR002938">
    <property type="entry name" value="FAD-bd"/>
</dbReference>
<feature type="binding site" evidence="5">
    <location>
        <position position="38"/>
    </location>
    <ligand>
        <name>NADPH</name>
        <dbReference type="ChEBI" id="CHEBI:57783"/>
    </ligand>
</feature>
<feature type="binding site" evidence="5">
    <location>
        <position position="100"/>
    </location>
    <ligand>
        <name>FAD</name>
        <dbReference type="ChEBI" id="CHEBI:57692"/>
    </ligand>
</feature>
<dbReference type="InterPro" id="IPR043683">
    <property type="entry name" value="TetX_monooxygenase"/>
</dbReference>
<accession>A0A1Q9LNX8</accession>
<dbReference type="GO" id="GO:0046677">
    <property type="term" value="P:response to antibiotic"/>
    <property type="evidence" value="ECO:0007669"/>
    <property type="project" value="InterPro"/>
</dbReference>
<organism evidence="7 8">
    <name type="scientific">Actinokineospora bangkokensis</name>
    <dbReference type="NCBI Taxonomy" id="1193682"/>
    <lineage>
        <taxon>Bacteria</taxon>
        <taxon>Bacillati</taxon>
        <taxon>Actinomycetota</taxon>
        <taxon>Actinomycetes</taxon>
        <taxon>Pseudonocardiales</taxon>
        <taxon>Pseudonocardiaceae</taxon>
        <taxon>Actinokineospora</taxon>
    </lineage>
</organism>
<evidence type="ECO:0000256" key="1">
    <source>
        <dbReference type="ARBA" id="ARBA00022630"/>
    </source>
</evidence>
<dbReference type="EC" id="1.14.13.-" evidence="5"/>
<keyword evidence="4 5" id="KW-0503">Monooxygenase</keyword>
<comment type="caution">
    <text evidence="7">The sequence shown here is derived from an EMBL/GenBank/DDBJ whole genome shotgun (WGS) entry which is preliminary data.</text>
</comment>
<gene>
    <name evidence="7" type="ORF">BJP25_15945</name>
</gene>
<keyword evidence="5" id="KW-0547">Nucleotide-binding</keyword>
<dbReference type="GO" id="GO:0071949">
    <property type="term" value="F:FAD binding"/>
    <property type="evidence" value="ECO:0007669"/>
    <property type="project" value="InterPro"/>
</dbReference>
<evidence type="ECO:0000256" key="5">
    <source>
        <dbReference type="HAMAP-Rule" id="MF_00845"/>
    </source>
</evidence>
<evidence type="ECO:0000259" key="6">
    <source>
        <dbReference type="Pfam" id="PF01494"/>
    </source>
</evidence>
<sequence length="365" mass="37313">MHVTIVGAGLGGLTLAAVLRRHGTTTTVLEADPSPTARPQGGTLDLHPGTGQHALAAAGLAGAFAEHARPEGEATRVLDRTATTHLDEDGGDGTRPEIDRGTLRALLLDAAGPRTVHWGSKVVATTGTSATLTDGTTIGGDVLVGADGAWSRVRPALSDARPAYSGLSFVEAQLTDVDTAHPGAAELVGAGTMFALADGRGIIAQRGAGGGIRVYAAVRTPEPWAAGLDPSTLLSAVLDLFDGWDPALRALISASDTPLIPRPIHALPVGHRWDRVPGITLLGDAAHLMSPFAGEGANLALRDAADLADALVNAPDVETALAVYEHTMFARAEVSAAESAANLISTFGPRAPRELLEAFAAHGTD</sequence>
<keyword evidence="5" id="KW-0963">Cytoplasm</keyword>
<protein>
    <recommendedName>
        <fullName evidence="5">Flavin-dependent monooxygenase</fullName>
    </recommendedName>
    <alternativeName>
        <fullName evidence="5">TetX monooxygenase</fullName>
        <shortName evidence="5">TetX</shortName>
        <ecNumber evidence="5">1.14.13.-</ecNumber>
    </alternativeName>
</protein>
<evidence type="ECO:0000256" key="4">
    <source>
        <dbReference type="ARBA" id="ARBA00023033"/>
    </source>
</evidence>
<comment type="subcellular location">
    <subcellularLocation>
        <location evidence="5">Cytoplasm</location>
    </subcellularLocation>
</comment>
<dbReference type="GO" id="GO:0004497">
    <property type="term" value="F:monooxygenase activity"/>
    <property type="evidence" value="ECO:0007669"/>
    <property type="project" value="UniProtKB-UniRule"/>
</dbReference>
<dbReference type="STRING" id="1193682.BJP25_15945"/>
<keyword evidence="8" id="KW-1185">Reference proteome</keyword>
<keyword evidence="3 5" id="KW-0560">Oxidoreductase</keyword>
<dbReference type="InterPro" id="IPR036188">
    <property type="entry name" value="FAD/NAD-bd_sf"/>
</dbReference>
<comment type="cofactor">
    <cofactor evidence="5">
        <name>FAD</name>
        <dbReference type="ChEBI" id="CHEBI:57692"/>
    </cofactor>
</comment>
<keyword evidence="2 5" id="KW-0274">FAD</keyword>
<dbReference type="GO" id="GO:0005737">
    <property type="term" value="C:cytoplasm"/>
    <property type="evidence" value="ECO:0007669"/>
    <property type="project" value="UniProtKB-SubCell"/>
</dbReference>
<proteinExistence type="inferred from homology"/>
<comment type="subunit">
    <text evidence="5">Monomer.</text>
</comment>
<evidence type="ECO:0000256" key="2">
    <source>
        <dbReference type="ARBA" id="ARBA00022827"/>
    </source>
</evidence>
<feature type="domain" description="FAD-binding" evidence="6">
    <location>
        <begin position="2"/>
        <end position="167"/>
    </location>
</feature>
<dbReference type="RefSeq" id="WP_075974640.1">
    <property type="nucleotide sequence ID" value="NZ_MKQR01000009.1"/>
</dbReference>
<evidence type="ECO:0000313" key="8">
    <source>
        <dbReference type="Proteomes" id="UP000186040"/>
    </source>
</evidence>
<dbReference type="Gene3D" id="3.50.50.60">
    <property type="entry name" value="FAD/NAD(P)-binding domain"/>
    <property type="match status" value="1"/>
</dbReference>
<dbReference type="Proteomes" id="UP000186040">
    <property type="component" value="Unassembled WGS sequence"/>
</dbReference>
<dbReference type="SUPFAM" id="SSF51905">
    <property type="entry name" value="FAD/NAD(P)-binding domain"/>
    <property type="match status" value="1"/>
</dbReference>
<dbReference type="PRINTS" id="PR00420">
    <property type="entry name" value="RNGMNOXGNASE"/>
</dbReference>
<dbReference type="PANTHER" id="PTHR46972">
    <property type="entry name" value="MONOOXYGENASE ASQM-RELATED"/>
    <property type="match status" value="1"/>
</dbReference>
<dbReference type="OrthoDB" id="3217377at2"/>
<comment type="domain">
    <text evidence="5">Consists of an N-terminal FAD-binding domain with a Rossman fold and a C-terminal substrate-binding domain.</text>
</comment>
<comment type="function">
    <text evidence="5">An FAD-requiring monooxygenase active on some tetracycline antibiotic derivatives, which leads to their inactivation. Hydroxylates carbon 11a of tetracycline and some analogs.</text>
</comment>
<reference evidence="7 8" key="1">
    <citation type="submission" date="2016-10" db="EMBL/GenBank/DDBJ databases">
        <title>The Draft Genome Sequence of Actinokineospora bangkokensis 44EHWT reveals the biosynthetic pathway of antifungal compounds Thailandins with unusual extender unit butylmalonyl-CoA.</title>
        <authorList>
            <person name="Greule A."/>
            <person name="Intra B."/>
            <person name="Flemming S."/>
            <person name="Rommel M.G."/>
            <person name="Panbangred W."/>
            <person name="Bechthold A."/>
        </authorList>
    </citation>
    <scope>NUCLEOTIDE SEQUENCE [LARGE SCALE GENOMIC DNA]</scope>
    <source>
        <strain evidence="7 8">44EHW</strain>
    </source>
</reference>
<feature type="domain" description="FAD-binding" evidence="6">
    <location>
        <begin position="279"/>
        <end position="315"/>
    </location>
</feature>
<name>A0A1Q9LNX8_9PSEU</name>
<keyword evidence="1 5" id="KW-0285">Flavoprotein</keyword>
<dbReference type="HAMAP" id="MF_00845">
    <property type="entry name" value="TetX_monooxygenase"/>
    <property type="match status" value="1"/>
</dbReference>
<evidence type="ECO:0000313" key="7">
    <source>
        <dbReference type="EMBL" id="OLR93742.1"/>
    </source>
</evidence>
<dbReference type="PANTHER" id="PTHR46972:SF1">
    <property type="entry name" value="FAD DEPENDENT OXIDOREDUCTASE DOMAIN-CONTAINING PROTEIN"/>
    <property type="match status" value="1"/>
</dbReference>
<comment type="catalytic activity">
    <reaction evidence="5">
        <text>a tetracycline + NADPH + O2 + H(+) = an 11a-hydroxytetracycline + NADP(+) + H2O</text>
        <dbReference type="Rhea" id="RHEA:61444"/>
        <dbReference type="ChEBI" id="CHEBI:15377"/>
        <dbReference type="ChEBI" id="CHEBI:15378"/>
        <dbReference type="ChEBI" id="CHEBI:15379"/>
        <dbReference type="ChEBI" id="CHEBI:57783"/>
        <dbReference type="ChEBI" id="CHEBI:58349"/>
        <dbReference type="ChEBI" id="CHEBI:144644"/>
        <dbReference type="ChEBI" id="CHEBI:144645"/>
    </reaction>
</comment>
<keyword evidence="5" id="KW-0521">NADP</keyword>
<feature type="binding site" evidence="5">
    <location>
        <position position="45"/>
    </location>
    <ligand>
        <name>FAD</name>
        <dbReference type="ChEBI" id="CHEBI:57692"/>
    </ligand>
</feature>
<evidence type="ECO:0000256" key="3">
    <source>
        <dbReference type="ARBA" id="ARBA00023002"/>
    </source>
</evidence>
<dbReference type="Pfam" id="PF01494">
    <property type="entry name" value="FAD_binding_3"/>
    <property type="match status" value="2"/>
</dbReference>
<comment type="similarity">
    <text evidence="5">Belongs to the aromatic-ring hydroxylase family. TetX subfamily.</text>
</comment>
<feature type="binding site" evidence="5">
    <location>
        <position position="284"/>
    </location>
    <ligand>
        <name>FAD</name>
        <dbReference type="ChEBI" id="CHEBI:57692"/>
    </ligand>
</feature>